<organism evidence="2 3">
    <name type="scientific">Lactiplantibacillus plantarum WJL</name>
    <dbReference type="NCBI Taxonomy" id="1350466"/>
    <lineage>
        <taxon>Bacteria</taxon>
        <taxon>Bacillati</taxon>
        <taxon>Bacillota</taxon>
        <taxon>Bacilli</taxon>
        <taxon>Lactobacillales</taxon>
        <taxon>Lactobacillaceae</taxon>
        <taxon>Lactiplantibacillus</taxon>
    </lineage>
</organism>
<reference evidence="2 3" key="1">
    <citation type="submission" date="2015-10" db="EMBL/GenBank/DDBJ databases">
        <title>Resequencing of Lactobacillus plantarum WJL strain genome.</title>
        <authorList>
            <person name="Martino M.E."/>
        </authorList>
    </citation>
    <scope>NUCLEOTIDE SEQUENCE [LARGE SCALE GENOMIC DNA]</scope>
    <source>
        <strain evidence="2 3">WJL</strain>
    </source>
</reference>
<sequence length="93" mass="10375">MKTRYQLQVKYDGIRSLTRCRVLAIIIASFTGWLTGCELAQAATVPTMMQTYHPWSVRGLNLESLRLLVATTVLGLVCWGLAAYLKPKASETE</sequence>
<feature type="transmembrane region" description="Helical" evidence="1">
    <location>
        <begin position="21"/>
        <end position="44"/>
    </location>
</feature>
<evidence type="ECO:0000256" key="1">
    <source>
        <dbReference type="SAM" id="Phobius"/>
    </source>
</evidence>
<name>A0A837NXP3_LACPN</name>
<accession>A0A837NXP3</accession>
<keyword evidence="2" id="KW-0449">Lipoprotein</keyword>
<evidence type="ECO:0000313" key="3">
    <source>
        <dbReference type="Proteomes" id="UP000050511"/>
    </source>
</evidence>
<feature type="transmembrane region" description="Helical" evidence="1">
    <location>
        <begin position="64"/>
        <end position="85"/>
    </location>
</feature>
<evidence type="ECO:0000313" key="2">
    <source>
        <dbReference type="EMBL" id="KPN41583.1"/>
    </source>
</evidence>
<dbReference type="EMBL" id="LKLZ01000013">
    <property type="protein sequence ID" value="KPN41583.1"/>
    <property type="molecule type" value="Genomic_DNA"/>
</dbReference>
<comment type="caution">
    <text evidence="2">The sequence shown here is derived from an EMBL/GenBank/DDBJ whole genome shotgun (WGS) entry which is preliminary data.</text>
</comment>
<keyword evidence="1" id="KW-0812">Transmembrane</keyword>
<protein>
    <submittedName>
        <fullName evidence="2">Putative lipoprotein (Putative)</fullName>
    </submittedName>
</protein>
<keyword evidence="1" id="KW-1133">Transmembrane helix</keyword>
<dbReference type="Proteomes" id="UP000050511">
    <property type="component" value="Unassembled WGS sequence"/>
</dbReference>
<gene>
    <name evidence="2" type="ORF">WJL_2951</name>
</gene>
<dbReference type="AlphaFoldDB" id="A0A837NXP3"/>
<dbReference type="RefSeq" id="WP_003640455.1">
    <property type="nucleotide sequence ID" value="NZ_AUTE01000003.1"/>
</dbReference>
<keyword evidence="1" id="KW-0472">Membrane</keyword>
<proteinExistence type="predicted"/>